<proteinExistence type="inferred from homology"/>
<evidence type="ECO:0000259" key="2">
    <source>
        <dbReference type="Pfam" id="PF01408"/>
    </source>
</evidence>
<feature type="domain" description="Gfo/Idh/MocA-like oxidoreductase C-terminal" evidence="3">
    <location>
        <begin position="141"/>
        <end position="405"/>
    </location>
</feature>
<reference evidence="4 5" key="1">
    <citation type="submission" date="2020-07" db="EMBL/GenBank/DDBJ databases">
        <title>Vallitalea guaymasensis genome.</title>
        <authorList>
            <person name="Postec A."/>
        </authorList>
    </citation>
    <scope>NUCLEOTIDE SEQUENCE [LARGE SCALE GENOMIC DNA]</scope>
    <source>
        <strain evidence="4 5">Ra1766G1</strain>
    </source>
</reference>
<evidence type="ECO:0000313" key="5">
    <source>
        <dbReference type="Proteomes" id="UP000677305"/>
    </source>
</evidence>
<protein>
    <submittedName>
        <fullName evidence="4">Gfo/Idh/MocA family oxidoreductase</fullName>
    </submittedName>
</protein>
<dbReference type="InterPro" id="IPR036291">
    <property type="entry name" value="NAD(P)-bd_dom_sf"/>
</dbReference>
<dbReference type="RefSeq" id="WP_212689971.1">
    <property type="nucleotide sequence ID" value="NZ_CP058561.1"/>
</dbReference>
<organism evidence="4 5">
    <name type="scientific">Vallitalea guaymasensis</name>
    <dbReference type="NCBI Taxonomy" id="1185412"/>
    <lineage>
        <taxon>Bacteria</taxon>
        <taxon>Bacillati</taxon>
        <taxon>Bacillota</taxon>
        <taxon>Clostridia</taxon>
        <taxon>Lachnospirales</taxon>
        <taxon>Vallitaleaceae</taxon>
        <taxon>Vallitalea</taxon>
    </lineage>
</organism>
<dbReference type="Gene3D" id="3.30.360.10">
    <property type="entry name" value="Dihydrodipicolinate Reductase, domain 2"/>
    <property type="match status" value="1"/>
</dbReference>
<accession>A0A8J8SCR6</accession>
<dbReference type="AlphaFoldDB" id="A0A8J8SCR6"/>
<dbReference type="Pfam" id="PF01408">
    <property type="entry name" value="GFO_IDH_MocA"/>
    <property type="match status" value="1"/>
</dbReference>
<dbReference type="PANTHER" id="PTHR43377:SF2">
    <property type="entry name" value="BINDING ROSSMANN FOLD OXIDOREDUCTASE, PUTATIVE (AFU_ORTHOLOGUE AFUA_4G00560)-RELATED"/>
    <property type="match status" value="1"/>
</dbReference>
<dbReference type="SUPFAM" id="SSF55347">
    <property type="entry name" value="Glyceraldehyde-3-phosphate dehydrogenase-like, C-terminal domain"/>
    <property type="match status" value="1"/>
</dbReference>
<dbReference type="Pfam" id="PF02894">
    <property type="entry name" value="GFO_IDH_MocA_C"/>
    <property type="match status" value="1"/>
</dbReference>
<evidence type="ECO:0000313" key="4">
    <source>
        <dbReference type="EMBL" id="QUH29711.1"/>
    </source>
</evidence>
<feature type="domain" description="Gfo/Idh/MocA-like oxidoreductase N-terminal" evidence="2">
    <location>
        <begin position="5"/>
        <end position="125"/>
    </location>
</feature>
<sequence>MDKPINVCLLGAGSRGYFAFGNYAHSHPENLKVIAVAEPDKSKMERFLKVHDVDNEMTFTSWDELLDQPRICDYLINATMDDMHYESTLKALDKGYNIMLEKPMAVHPKDCVEIVDKAVELNKTIDICHVLRYSPFFSKIKEIIESGEIGQLITIELKENVGYFHYAHSYIRGNWRNTATSSPMILSKSCHDLDLLVWLAGEKSKKVSSFGSLLYFNEEHMPKNASKRCLDGCPHVDTCPYSVQRIYFGDSWTKMYVTAEDSQEALVEALKEGPYGRCVYQCDNDVVDHQVVNIEFESGVTATFTMCGPTAECDRYINVYGTNGEINGNLNSGNVIYKNYLNGPCEHPDEKIIDVSVSGDPHGGGDFRMMDDFVGRARGTLEKMITSAEMSLESHIIGFAAEKSRLEDKVVIMKDYYDELRRD</sequence>
<dbReference type="InterPro" id="IPR004104">
    <property type="entry name" value="Gfo/Idh/MocA-like_OxRdtase_C"/>
</dbReference>
<dbReference type="Proteomes" id="UP000677305">
    <property type="component" value="Chromosome"/>
</dbReference>
<dbReference type="EMBL" id="CP058561">
    <property type="protein sequence ID" value="QUH29711.1"/>
    <property type="molecule type" value="Genomic_DNA"/>
</dbReference>
<dbReference type="InterPro" id="IPR000683">
    <property type="entry name" value="Gfo/Idh/MocA-like_OxRdtase_N"/>
</dbReference>
<dbReference type="Gene3D" id="3.40.50.720">
    <property type="entry name" value="NAD(P)-binding Rossmann-like Domain"/>
    <property type="match status" value="1"/>
</dbReference>
<evidence type="ECO:0000259" key="3">
    <source>
        <dbReference type="Pfam" id="PF02894"/>
    </source>
</evidence>
<dbReference type="GO" id="GO:0000166">
    <property type="term" value="F:nucleotide binding"/>
    <property type="evidence" value="ECO:0007669"/>
    <property type="project" value="InterPro"/>
</dbReference>
<dbReference type="KEGG" id="vgu:HYG85_12675"/>
<name>A0A8J8SCR6_9FIRM</name>
<gene>
    <name evidence="4" type="ORF">HYG85_12675</name>
</gene>
<keyword evidence="5" id="KW-1185">Reference proteome</keyword>
<evidence type="ECO:0000256" key="1">
    <source>
        <dbReference type="ARBA" id="ARBA00010928"/>
    </source>
</evidence>
<dbReference type="PANTHER" id="PTHR43377">
    <property type="entry name" value="BILIVERDIN REDUCTASE A"/>
    <property type="match status" value="1"/>
</dbReference>
<dbReference type="SUPFAM" id="SSF51735">
    <property type="entry name" value="NAD(P)-binding Rossmann-fold domains"/>
    <property type="match status" value="1"/>
</dbReference>
<comment type="similarity">
    <text evidence="1">Belongs to the Gfo/Idh/MocA family.</text>
</comment>
<dbReference type="InterPro" id="IPR051450">
    <property type="entry name" value="Gfo/Idh/MocA_Oxidoreductases"/>
</dbReference>